<comment type="caution">
    <text evidence="1">The sequence shown here is derived from an EMBL/GenBank/DDBJ whole genome shotgun (WGS) entry which is preliminary data.</text>
</comment>
<evidence type="ECO:0000313" key="2">
    <source>
        <dbReference type="Proteomes" id="UP000321790"/>
    </source>
</evidence>
<dbReference type="Proteomes" id="UP000321790">
    <property type="component" value="Unassembled WGS sequence"/>
</dbReference>
<dbReference type="EMBL" id="VOSC01000005">
    <property type="protein sequence ID" value="TXE14988.1"/>
    <property type="molecule type" value="Genomic_DNA"/>
</dbReference>
<dbReference type="Gene3D" id="3.10.450.50">
    <property type="match status" value="1"/>
</dbReference>
<dbReference type="OrthoDB" id="459617at2"/>
<dbReference type="SUPFAM" id="SSF54427">
    <property type="entry name" value="NTF2-like"/>
    <property type="match status" value="1"/>
</dbReference>
<evidence type="ECO:0000313" key="1">
    <source>
        <dbReference type="EMBL" id="TXE14988.1"/>
    </source>
</evidence>
<gene>
    <name evidence="1" type="ORF">FUA26_00325</name>
</gene>
<dbReference type="InterPro" id="IPR032710">
    <property type="entry name" value="NTF2-like_dom_sf"/>
</dbReference>
<accession>A0A5C7B264</accession>
<sequence>MTANEISEKYIAYLEHGDVDSIIKLFTPNGIVDSPIYGIKKAEVFYNELKNDTSNSKLKLKGVFQNTNTNEFAIYFNYVWTLKNNEIVTFDVVDIIELNAENKIKTLKIIYDTVAARALVNKL</sequence>
<organism evidence="1 2">
    <name type="scientific">Seonamhaeicola algicola</name>
    <dbReference type="NCBI Taxonomy" id="1719036"/>
    <lineage>
        <taxon>Bacteria</taxon>
        <taxon>Pseudomonadati</taxon>
        <taxon>Bacteroidota</taxon>
        <taxon>Flavobacteriia</taxon>
        <taxon>Flavobacteriales</taxon>
        <taxon>Flavobacteriaceae</taxon>
    </lineage>
</organism>
<protein>
    <submittedName>
        <fullName evidence="1">Nuclear transport factor 2 family protein</fullName>
    </submittedName>
</protein>
<dbReference type="RefSeq" id="WP_147130344.1">
    <property type="nucleotide sequence ID" value="NZ_VOSC01000005.1"/>
</dbReference>
<name>A0A5C7B264_9FLAO</name>
<reference evidence="2" key="1">
    <citation type="submission" date="2019-08" db="EMBL/GenBank/DDBJ databases">
        <title>Seonamhaeicola sediminis sp. nov., isolated from marine sediment.</title>
        <authorList>
            <person name="Cao W.R."/>
        </authorList>
    </citation>
    <scope>NUCLEOTIDE SEQUENCE [LARGE SCALE GENOMIC DNA]</scope>
    <source>
        <strain evidence="2">Gy8</strain>
    </source>
</reference>
<proteinExistence type="predicted"/>
<keyword evidence="2" id="KW-1185">Reference proteome</keyword>
<dbReference type="AlphaFoldDB" id="A0A5C7B264"/>